<keyword evidence="2" id="KW-1185">Reference proteome</keyword>
<dbReference type="Proteomes" id="UP000319576">
    <property type="component" value="Chromosome"/>
</dbReference>
<organism evidence="1 2">
    <name type="scientific">Urbifossiella limnaea</name>
    <dbReference type="NCBI Taxonomy" id="2528023"/>
    <lineage>
        <taxon>Bacteria</taxon>
        <taxon>Pseudomonadati</taxon>
        <taxon>Planctomycetota</taxon>
        <taxon>Planctomycetia</taxon>
        <taxon>Gemmatales</taxon>
        <taxon>Gemmataceae</taxon>
        <taxon>Urbifossiella</taxon>
    </lineage>
</organism>
<dbReference type="OrthoDB" id="2833825at2"/>
<dbReference type="KEGG" id="uli:ETAA1_36850"/>
<sequence length="222" mass="25458">MSVTDHVRAYHDRLAGDEHHRLRSWEHCFRYFRRVGPTGLADDRDTAALQLGFYLASWGMYRGSTFLLQRAYTVHRPVIDCLAEPRFQHLWQREFGAGQHDDELRQLVFDAVAAVRRAYAPFGEATDTLVTKVLLGTIGCLPATDRYFLIGFKGDGNSYSVLNAAFVDRLLLFSRDNAADLQCEQDRIEMQGGLRYPVMKLVDMYFWQRGRELDSSPEPGSE</sequence>
<name>A0A517XW16_9BACT</name>
<dbReference type="EMBL" id="CP036273">
    <property type="protein sequence ID" value="QDU21712.1"/>
    <property type="molecule type" value="Genomic_DNA"/>
</dbReference>
<reference evidence="1 2" key="1">
    <citation type="submission" date="2019-02" db="EMBL/GenBank/DDBJ databases">
        <title>Deep-cultivation of Planctomycetes and their phenomic and genomic characterization uncovers novel biology.</title>
        <authorList>
            <person name="Wiegand S."/>
            <person name="Jogler M."/>
            <person name="Boedeker C."/>
            <person name="Pinto D."/>
            <person name="Vollmers J."/>
            <person name="Rivas-Marin E."/>
            <person name="Kohn T."/>
            <person name="Peeters S.H."/>
            <person name="Heuer A."/>
            <person name="Rast P."/>
            <person name="Oberbeckmann S."/>
            <person name="Bunk B."/>
            <person name="Jeske O."/>
            <person name="Meyerdierks A."/>
            <person name="Storesund J.E."/>
            <person name="Kallscheuer N."/>
            <person name="Luecker S."/>
            <person name="Lage O.M."/>
            <person name="Pohl T."/>
            <person name="Merkel B.J."/>
            <person name="Hornburger P."/>
            <person name="Mueller R.-W."/>
            <person name="Bruemmer F."/>
            <person name="Labrenz M."/>
            <person name="Spormann A.M."/>
            <person name="Op den Camp H."/>
            <person name="Overmann J."/>
            <person name="Amann R."/>
            <person name="Jetten M.S.M."/>
            <person name="Mascher T."/>
            <person name="Medema M.H."/>
            <person name="Devos D.P."/>
            <person name="Kaster A.-K."/>
            <person name="Ovreas L."/>
            <person name="Rohde M."/>
            <person name="Galperin M.Y."/>
            <person name="Jogler C."/>
        </authorList>
    </citation>
    <scope>NUCLEOTIDE SEQUENCE [LARGE SCALE GENOMIC DNA]</scope>
    <source>
        <strain evidence="1 2">ETA_A1</strain>
    </source>
</reference>
<protein>
    <submittedName>
        <fullName evidence="1">Uncharacterized protein</fullName>
    </submittedName>
</protein>
<dbReference type="AlphaFoldDB" id="A0A517XW16"/>
<evidence type="ECO:0000313" key="1">
    <source>
        <dbReference type="EMBL" id="QDU21712.1"/>
    </source>
</evidence>
<dbReference type="RefSeq" id="WP_145240860.1">
    <property type="nucleotide sequence ID" value="NZ_CP036273.1"/>
</dbReference>
<proteinExistence type="predicted"/>
<gene>
    <name evidence="1" type="ORF">ETAA1_36850</name>
</gene>
<accession>A0A517XW16</accession>
<evidence type="ECO:0000313" key="2">
    <source>
        <dbReference type="Proteomes" id="UP000319576"/>
    </source>
</evidence>